<feature type="compositionally biased region" description="Pro residues" evidence="1">
    <location>
        <begin position="212"/>
        <end position="224"/>
    </location>
</feature>
<keyword evidence="3" id="KW-0732">Signal</keyword>
<dbReference type="AlphaFoldDB" id="A0A0G1X4B6"/>
<protein>
    <submittedName>
        <fullName evidence="4">Uncharacterized protein</fullName>
    </submittedName>
</protein>
<keyword evidence="2" id="KW-0472">Membrane</keyword>
<name>A0A0G1X4B6_9BACT</name>
<comment type="caution">
    <text evidence="4">The sequence shown here is derived from an EMBL/GenBank/DDBJ whole genome shotgun (WGS) entry which is preliminary data.</text>
</comment>
<accession>A0A0G1X4B6</accession>
<feature type="region of interest" description="Disordered" evidence="1">
    <location>
        <begin position="155"/>
        <end position="234"/>
    </location>
</feature>
<organism evidence="4 5">
    <name type="scientific">Candidatus Yanofskybacteria bacterium GW2011_GWA1_48_10</name>
    <dbReference type="NCBI Taxonomy" id="1619022"/>
    <lineage>
        <taxon>Bacteria</taxon>
        <taxon>Candidatus Yanofskyibacteriota</taxon>
    </lineage>
</organism>
<proteinExistence type="predicted"/>
<evidence type="ECO:0000256" key="1">
    <source>
        <dbReference type="SAM" id="MobiDB-lite"/>
    </source>
</evidence>
<evidence type="ECO:0000313" key="4">
    <source>
        <dbReference type="EMBL" id="KKU89265.1"/>
    </source>
</evidence>
<gene>
    <name evidence="4" type="ORF">UY20_C0014G0008</name>
</gene>
<evidence type="ECO:0000256" key="3">
    <source>
        <dbReference type="SAM" id="SignalP"/>
    </source>
</evidence>
<keyword evidence="2" id="KW-1133">Transmembrane helix</keyword>
<feature type="signal peptide" evidence="3">
    <location>
        <begin position="1"/>
        <end position="19"/>
    </location>
</feature>
<dbReference type="Proteomes" id="UP000034403">
    <property type="component" value="Unassembled WGS sequence"/>
</dbReference>
<feature type="compositionally biased region" description="Pro residues" evidence="1">
    <location>
        <begin position="159"/>
        <end position="195"/>
    </location>
</feature>
<sequence>MKWWWTALLFLVSTTPVFAAPQLNISDQVILNTEVSFSASVSGLTSSSCASDGRCFFQGTLRQVGANYYFGQTQNNNGSWTDYVSSPDLEYIQSTFYSFLPQSGSWSGQLKMRYSAADPKYEGPGNYELKLQRFSGKSISGSSGDSNTLTISLAATLPTPTPTPTPTSTPIPTPTPTPIPTPTPTPKPSPTPTPLPALATPKALQAGTPKPSVTPSPSYEPSPSPQVLSAQTENPSKSPFNFVAWIMIIAGAGAGGTSFWLLWQGKINS</sequence>
<dbReference type="EMBL" id="LCPC01000014">
    <property type="protein sequence ID" value="KKU89265.1"/>
    <property type="molecule type" value="Genomic_DNA"/>
</dbReference>
<feature type="chain" id="PRO_5002540640" evidence="3">
    <location>
        <begin position="20"/>
        <end position="269"/>
    </location>
</feature>
<feature type="transmembrane region" description="Helical" evidence="2">
    <location>
        <begin position="242"/>
        <end position="263"/>
    </location>
</feature>
<evidence type="ECO:0000313" key="5">
    <source>
        <dbReference type="Proteomes" id="UP000034403"/>
    </source>
</evidence>
<dbReference type="PATRIC" id="fig|1619022.3.peg.296"/>
<reference evidence="4 5" key="1">
    <citation type="journal article" date="2015" name="Nature">
        <title>rRNA introns, odd ribosomes, and small enigmatic genomes across a large radiation of phyla.</title>
        <authorList>
            <person name="Brown C.T."/>
            <person name="Hug L.A."/>
            <person name="Thomas B.C."/>
            <person name="Sharon I."/>
            <person name="Castelle C.J."/>
            <person name="Singh A."/>
            <person name="Wilkins M.J."/>
            <person name="Williams K.H."/>
            <person name="Banfield J.F."/>
        </authorList>
    </citation>
    <scope>NUCLEOTIDE SEQUENCE [LARGE SCALE GENOMIC DNA]</scope>
</reference>
<evidence type="ECO:0000256" key="2">
    <source>
        <dbReference type="SAM" id="Phobius"/>
    </source>
</evidence>
<keyword evidence="2" id="KW-0812">Transmembrane</keyword>